<evidence type="ECO:0000313" key="1">
    <source>
        <dbReference type="EMBL" id="KAG0438922.1"/>
    </source>
</evidence>
<organism evidence="1 2">
    <name type="scientific">Ixodes persulcatus</name>
    <name type="common">Taiga tick</name>
    <dbReference type="NCBI Taxonomy" id="34615"/>
    <lineage>
        <taxon>Eukaryota</taxon>
        <taxon>Metazoa</taxon>
        <taxon>Ecdysozoa</taxon>
        <taxon>Arthropoda</taxon>
        <taxon>Chelicerata</taxon>
        <taxon>Arachnida</taxon>
        <taxon>Acari</taxon>
        <taxon>Parasitiformes</taxon>
        <taxon>Ixodida</taxon>
        <taxon>Ixodoidea</taxon>
        <taxon>Ixodidae</taxon>
        <taxon>Ixodinae</taxon>
        <taxon>Ixodes</taxon>
    </lineage>
</organism>
<accession>A0AC60QPX1</accession>
<keyword evidence="2" id="KW-1185">Reference proteome</keyword>
<evidence type="ECO:0000313" key="2">
    <source>
        <dbReference type="Proteomes" id="UP000805193"/>
    </source>
</evidence>
<gene>
    <name evidence="1" type="ORF">HPB47_016823</name>
</gene>
<reference evidence="1 2" key="1">
    <citation type="journal article" date="2020" name="Cell">
        <title>Large-Scale Comparative Analyses of Tick Genomes Elucidate Their Genetic Diversity and Vector Capacities.</title>
        <authorList>
            <consortium name="Tick Genome and Microbiome Consortium (TIGMIC)"/>
            <person name="Jia N."/>
            <person name="Wang J."/>
            <person name="Shi W."/>
            <person name="Du L."/>
            <person name="Sun Y."/>
            <person name="Zhan W."/>
            <person name="Jiang J.F."/>
            <person name="Wang Q."/>
            <person name="Zhang B."/>
            <person name="Ji P."/>
            <person name="Bell-Sakyi L."/>
            <person name="Cui X.M."/>
            <person name="Yuan T.T."/>
            <person name="Jiang B.G."/>
            <person name="Yang W.F."/>
            <person name="Lam T.T."/>
            <person name="Chang Q.C."/>
            <person name="Ding S.J."/>
            <person name="Wang X.J."/>
            <person name="Zhu J.G."/>
            <person name="Ruan X.D."/>
            <person name="Zhao L."/>
            <person name="Wei J.T."/>
            <person name="Ye R.Z."/>
            <person name="Que T.C."/>
            <person name="Du C.H."/>
            <person name="Zhou Y.H."/>
            <person name="Cheng J.X."/>
            <person name="Dai P.F."/>
            <person name="Guo W.B."/>
            <person name="Han X.H."/>
            <person name="Huang E.J."/>
            <person name="Li L.F."/>
            <person name="Wei W."/>
            <person name="Gao Y.C."/>
            <person name="Liu J.Z."/>
            <person name="Shao H.Z."/>
            <person name="Wang X."/>
            <person name="Wang C.C."/>
            <person name="Yang T.C."/>
            <person name="Huo Q.B."/>
            <person name="Li W."/>
            <person name="Chen H.Y."/>
            <person name="Chen S.E."/>
            <person name="Zhou L.G."/>
            <person name="Ni X.B."/>
            <person name="Tian J.H."/>
            <person name="Sheng Y."/>
            <person name="Liu T."/>
            <person name="Pan Y.S."/>
            <person name="Xia L.Y."/>
            <person name="Li J."/>
            <person name="Zhao F."/>
            <person name="Cao W.C."/>
        </authorList>
    </citation>
    <scope>NUCLEOTIDE SEQUENCE [LARGE SCALE GENOMIC DNA]</scope>
    <source>
        <strain evidence="1">Iper-2018</strain>
    </source>
</reference>
<dbReference type="EMBL" id="JABSTQ010005624">
    <property type="protein sequence ID" value="KAG0438922.1"/>
    <property type="molecule type" value="Genomic_DNA"/>
</dbReference>
<sequence>MREAGITLVHKKQAAVPETASAVSYYAHAELQQAGTCFLRGKTPDDPNSPRLLIDTADPSQTHLVDWASIIEYQPAATPRRSVSQADVPAQEGGTSRVVEPLLPCSGHHMHRGSGGEAKLAGEQWRHEGQRHPGR</sequence>
<comment type="caution">
    <text evidence="1">The sequence shown here is derived from an EMBL/GenBank/DDBJ whole genome shotgun (WGS) entry which is preliminary data.</text>
</comment>
<proteinExistence type="predicted"/>
<name>A0AC60QPX1_IXOPE</name>
<protein>
    <submittedName>
        <fullName evidence="1">Uncharacterized protein</fullName>
    </submittedName>
</protein>
<dbReference type="Proteomes" id="UP000805193">
    <property type="component" value="Unassembled WGS sequence"/>
</dbReference>